<organism evidence="1 2">
    <name type="scientific">Arctia plantaginis</name>
    <name type="common">Wood tiger moth</name>
    <name type="synonym">Phalaena plantaginis</name>
    <dbReference type="NCBI Taxonomy" id="874455"/>
    <lineage>
        <taxon>Eukaryota</taxon>
        <taxon>Metazoa</taxon>
        <taxon>Ecdysozoa</taxon>
        <taxon>Arthropoda</taxon>
        <taxon>Hexapoda</taxon>
        <taxon>Insecta</taxon>
        <taxon>Pterygota</taxon>
        <taxon>Neoptera</taxon>
        <taxon>Endopterygota</taxon>
        <taxon>Lepidoptera</taxon>
        <taxon>Glossata</taxon>
        <taxon>Ditrysia</taxon>
        <taxon>Noctuoidea</taxon>
        <taxon>Erebidae</taxon>
        <taxon>Arctiinae</taxon>
        <taxon>Arctia</taxon>
    </lineage>
</organism>
<comment type="caution">
    <text evidence="1">The sequence shown here is derived from an EMBL/GenBank/DDBJ whole genome shotgun (WGS) entry which is preliminary data.</text>
</comment>
<sequence>MAVVNTTHLACYPRVAAMGRVTMARRYGAKQPGTHGRWPNTGQGNMRPVALNVPSTRTYCTCLLFLSSFEVYHGWQPSFLGFKNQKICGDDLDMERERRALAVRWNTMAPRFAPCTKQVTVHSALCGLTIGTQRVEWGCRATVVRLACLPAVETSEQSSENDTPPS</sequence>
<accession>A0A8S0ZQM3</accession>
<name>A0A8S0ZQM3_ARCPL</name>
<proteinExistence type="predicted"/>
<keyword evidence="2" id="KW-1185">Reference proteome</keyword>
<evidence type="ECO:0000313" key="1">
    <source>
        <dbReference type="EMBL" id="CAB3235119.1"/>
    </source>
</evidence>
<dbReference type="OrthoDB" id="10014409at2759"/>
<dbReference type="EMBL" id="CADEBC010000485">
    <property type="protein sequence ID" value="CAB3235119.1"/>
    <property type="molecule type" value="Genomic_DNA"/>
</dbReference>
<reference evidence="1 2" key="1">
    <citation type="submission" date="2020-04" db="EMBL/GenBank/DDBJ databases">
        <authorList>
            <person name="Wallbank WR R."/>
            <person name="Pardo Diaz C."/>
            <person name="Kozak K."/>
            <person name="Martin S."/>
            <person name="Jiggins C."/>
            <person name="Moest M."/>
            <person name="Warren A I."/>
            <person name="Byers J.R.P. K."/>
            <person name="Montejo-Kovacevich G."/>
            <person name="Yen C E."/>
        </authorList>
    </citation>
    <scope>NUCLEOTIDE SEQUENCE [LARGE SCALE GENOMIC DNA]</scope>
</reference>
<dbReference type="AlphaFoldDB" id="A0A8S0ZQM3"/>
<gene>
    <name evidence="1" type="ORF">APLA_LOCUS5940</name>
</gene>
<protein>
    <submittedName>
        <fullName evidence="1">Uncharacterized protein</fullName>
    </submittedName>
</protein>
<dbReference type="Proteomes" id="UP000494106">
    <property type="component" value="Unassembled WGS sequence"/>
</dbReference>
<evidence type="ECO:0000313" key="2">
    <source>
        <dbReference type="Proteomes" id="UP000494106"/>
    </source>
</evidence>